<proteinExistence type="predicted"/>
<organism evidence="1">
    <name type="scientific">marine sediment metagenome</name>
    <dbReference type="NCBI Taxonomy" id="412755"/>
    <lineage>
        <taxon>unclassified sequences</taxon>
        <taxon>metagenomes</taxon>
        <taxon>ecological metagenomes</taxon>
    </lineage>
</organism>
<comment type="caution">
    <text evidence="1">The sequence shown here is derived from an EMBL/GenBank/DDBJ whole genome shotgun (WGS) entry which is preliminary data.</text>
</comment>
<protein>
    <submittedName>
        <fullName evidence="1">Uncharacterized protein</fullName>
    </submittedName>
</protein>
<feature type="non-terminal residue" evidence="1">
    <location>
        <position position="96"/>
    </location>
</feature>
<evidence type="ECO:0000313" key="1">
    <source>
        <dbReference type="EMBL" id="GAH15404.1"/>
    </source>
</evidence>
<dbReference type="EMBL" id="BART01031534">
    <property type="protein sequence ID" value="GAH15404.1"/>
    <property type="molecule type" value="Genomic_DNA"/>
</dbReference>
<reference evidence="1" key="1">
    <citation type="journal article" date="2014" name="Front. Microbiol.">
        <title>High frequency of phylogenetically diverse reductive dehalogenase-homologous genes in deep subseafloor sedimentary metagenomes.</title>
        <authorList>
            <person name="Kawai M."/>
            <person name="Futagami T."/>
            <person name="Toyoda A."/>
            <person name="Takaki Y."/>
            <person name="Nishi S."/>
            <person name="Hori S."/>
            <person name="Arai W."/>
            <person name="Tsubouchi T."/>
            <person name="Morono Y."/>
            <person name="Uchiyama I."/>
            <person name="Ito T."/>
            <person name="Fujiyama A."/>
            <person name="Inagaki F."/>
            <person name="Takami H."/>
        </authorList>
    </citation>
    <scope>NUCLEOTIDE SEQUENCE</scope>
    <source>
        <strain evidence="1">Expedition CK06-06</strain>
    </source>
</reference>
<gene>
    <name evidence="1" type="ORF">S01H4_54757</name>
</gene>
<accession>X1EE28</accession>
<sequence>MVDTNKVAESKCLLDFTEKRMKKRQGCIMIFTGQLGGGKSYACARLLELWYRKWFDEDFPPSHIVETLEEAILKVKDFKRKGEGILIEELSVLAGS</sequence>
<dbReference type="AlphaFoldDB" id="X1EE28"/>
<name>X1EE28_9ZZZZ</name>